<dbReference type="AlphaFoldDB" id="A0A392TRF2"/>
<accession>A0A392TRF2</accession>
<comment type="caution">
    <text evidence="2">The sequence shown here is derived from an EMBL/GenBank/DDBJ whole genome shotgun (WGS) entry which is preliminary data.</text>
</comment>
<dbReference type="Proteomes" id="UP000265520">
    <property type="component" value="Unassembled WGS sequence"/>
</dbReference>
<proteinExistence type="predicted"/>
<keyword evidence="3" id="KW-1185">Reference proteome</keyword>
<protein>
    <submittedName>
        <fullName evidence="2">Uncharacterized protein</fullName>
    </submittedName>
</protein>
<feature type="compositionally biased region" description="Basic and acidic residues" evidence="1">
    <location>
        <begin position="19"/>
        <end position="34"/>
    </location>
</feature>
<feature type="region of interest" description="Disordered" evidence="1">
    <location>
        <begin position="19"/>
        <end position="46"/>
    </location>
</feature>
<reference evidence="2 3" key="1">
    <citation type="journal article" date="2018" name="Front. Plant Sci.">
        <title>Red Clover (Trifolium pratense) and Zigzag Clover (T. medium) - A Picture of Genomic Similarities and Differences.</title>
        <authorList>
            <person name="Dluhosova J."/>
            <person name="Istvanek J."/>
            <person name="Nedelnik J."/>
            <person name="Repkova J."/>
        </authorList>
    </citation>
    <scope>NUCLEOTIDE SEQUENCE [LARGE SCALE GENOMIC DNA]</scope>
    <source>
        <strain evidence="3">cv. 10/8</strain>
        <tissue evidence="2">Leaf</tissue>
    </source>
</reference>
<sequence length="46" mass="5272">MARDDGRRSWLNEIRAETRRPGGRNESRWLREEGSSNIGVAANEQS</sequence>
<evidence type="ECO:0000313" key="3">
    <source>
        <dbReference type="Proteomes" id="UP000265520"/>
    </source>
</evidence>
<dbReference type="EMBL" id="LXQA010629599">
    <property type="protein sequence ID" value="MCI63027.1"/>
    <property type="molecule type" value="Genomic_DNA"/>
</dbReference>
<evidence type="ECO:0000256" key="1">
    <source>
        <dbReference type="SAM" id="MobiDB-lite"/>
    </source>
</evidence>
<organism evidence="2 3">
    <name type="scientific">Trifolium medium</name>
    <dbReference type="NCBI Taxonomy" id="97028"/>
    <lineage>
        <taxon>Eukaryota</taxon>
        <taxon>Viridiplantae</taxon>
        <taxon>Streptophyta</taxon>
        <taxon>Embryophyta</taxon>
        <taxon>Tracheophyta</taxon>
        <taxon>Spermatophyta</taxon>
        <taxon>Magnoliopsida</taxon>
        <taxon>eudicotyledons</taxon>
        <taxon>Gunneridae</taxon>
        <taxon>Pentapetalae</taxon>
        <taxon>rosids</taxon>
        <taxon>fabids</taxon>
        <taxon>Fabales</taxon>
        <taxon>Fabaceae</taxon>
        <taxon>Papilionoideae</taxon>
        <taxon>50 kb inversion clade</taxon>
        <taxon>NPAAA clade</taxon>
        <taxon>Hologalegina</taxon>
        <taxon>IRL clade</taxon>
        <taxon>Trifolieae</taxon>
        <taxon>Trifolium</taxon>
    </lineage>
</organism>
<feature type="compositionally biased region" description="Polar residues" evidence="1">
    <location>
        <begin position="35"/>
        <end position="46"/>
    </location>
</feature>
<feature type="non-terminal residue" evidence="2">
    <location>
        <position position="46"/>
    </location>
</feature>
<name>A0A392TRF2_9FABA</name>
<evidence type="ECO:0000313" key="2">
    <source>
        <dbReference type="EMBL" id="MCI63027.1"/>
    </source>
</evidence>